<sequence>MDSPTNERRAQWYKDLNFGGVSDWAVDLQAECKANSDSNVDIDAMDPSYKCELKDYNNLDGVITDADKSLGECVAMNAIRAFQRMIDKSMSGYDDVFGFYRNFMHDTLSERLCGMMIDGEQPIAGFFDCYYTEGEVGERKDASKYDCKSAQRVDFGKYTQEFRYEQTSGGIGMCFNFDKVHWGFPAGKPDFEVPNPKTVVDKARKNFDTIWTYPADAVEVLAMPVFLLEDAVESIKEVKKIGQDEQRRRTKHLTLKIVEGILFLIPFVGAAIGNLGRNPEIAPVAILAMVLGGLGAGGTRRALRYRELSIVKGKLSPQQKTNLGASFRANNPKVELLTGKICPER</sequence>
<keyword evidence="3" id="KW-1185">Reference proteome</keyword>
<keyword evidence="1" id="KW-0812">Transmembrane</keyword>
<dbReference type="EMBL" id="JAUDZG010000004">
    <property type="protein sequence ID" value="KAK3304981.1"/>
    <property type="molecule type" value="Genomic_DNA"/>
</dbReference>
<protein>
    <submittedName>
        <fullName evidence="2">Uncharacterized protein</fullName>
    </submittedName>
</protein>
<dbReference type="RefSeq" id="XP_062720761.1">
    <property type="nucleotide sequence ID" value="XM_062866928.1"/>
</dbReference>
<accession>A0AAJ0M0Z5</accession>
<keyword evidence="1" id="KW-0472">Membrane</keyword>
<dbReference type="AlphaFoldDB" id="A0AAJ0M0Z5"/>
<feature type="transmembrane region" description="Helical" evidence="1">
    <location>
        <begin position="281"/>
        <end position="299"/>
    </location>
</feature>
<gene>
    <name evidence="2" type="ORF">B0T15DRAFT_493191</name>
</gene>
<evidence type="ECO:0000256" key="1">
    <source>
        <dbReference type="SAM" id="Phobius"/>
    </source>
</evidence>
<reference evidence="2" key="1">
    <citation type="journal article" date="2023" name="Mol. Phylogenet. Evol.">
        <title>Genome-scale phylogeny and comparative genomics of the fungal order Sordariales.</title>
        <authorList>
            <person name="Hensen N."/>
            <person name="Bonometti L."/>
            <person name="Westerberg I."/>
            <person name="Brannstrom I.O."/>
            <person name="Guillou S."/>
            <person name="Cros-Aarteil S."/>
            <person name="Calhoun S."/>
            <person name="Haridas S."/>
            <person name="Kuo A."/>
            <person name="Mondo S."/>
            <person name="Pangilinan J."/>
            <person name="Riley R."/>
            <person name="LaButti K."/>
            <person name="Andreopoulos B."/>
            <person name="Lipzen A."/>
            <person name="Chen C."/>
            <person name="Yan M."/>
            <person name="Daum C."/>
            <person name="Ng V."/>
            <person name="Clum A."/>
            <person name="Steindorff A."/>
            <person name="Ohm R.A."/>
            <person name="Martin F."/>
            <person name="Silar P."/>
            <person name="Natvig D.O."/>
            <person name="Lalanne C."/>
            <person name="Gautier V."/>
            <person name="Ament-Velasquez S.L."/>
            <person name="Kruys A."/>
            <person name="Hutchinson M.I."/>
            <person name="Powell A.J."/>
            <person name="Barry K."/>
            <person name="Miller A.N."/>
            <person name="Grigoriev I.V."/>
            <person name="Debuchy R."/>
            <person name="Gladieux P."/>
            <person name="Hiltunen Thoren M."/>
            <person name="Johannesson H."/>
        </authorList>
    </citation>
    <scope>NUCLEOTIDE SEQUENCE</scope>
    <source>
        <strain evidence="2">CBS 333.67</strain>
    </source>
</reference>
<reference evidence="2" key="2">
    <citation type="submission" date="2023-06" db="EMBL/GenBank/DDBJ databases">
        <authorList>
            <consortium name="Lawrence Berkeley National Laboratory"/>
            <person name="Mondo S.J."/>
            <person name="Hensen N."/>
            <person name="Bonometti L."/>
            <person name="Westerberg I."/>
            <person name="Brannstrom I.O."/>
            <person name="Guillou S."/>
            <person name="Cros-Aarteil S."/>
            <person name="Calhoun S."/>
            <person name="Haridas S."/>
            <person name="Kuo A."/>
            <person name="Pangilinan J."/>
            <person name="Riley R."/>
            <person name="Labutti K."/>
            <person name="Andreopoulos B."/>
            <person name="Lipzen A."/>
            <person name="Chen C."/>
            <person name="Yanf M."/>
            <person name="Daum C."/>
            <person name="Ng V."/>
            <person name="Clum A."/>
            <person name="Steindorff A."/>
            <person name="Ohm R."/>
            <person name="Martin F."/>
            <person name="Silar P."/>
            <person name="Natvig D."/>
            <person name="Lalanne C."/>
            <person name="Gautier V."/>
            <person name="Ament-Velasquez S.L."/>
            <person name="Kruys A."/>
            <person name="Hutchinson M.I."/>
            <person name="Powell A.J."/>
            <person name="Barry K."/>
            <person name="Miller A.N."/>
            <person name="Grigoriev I.V."/>
            <person name="Debuchy R."/>
            <person name="Gladieux P."/>
            <person name="Thoren M.H."/>
            <person name="Johannesson H."/>
        </authorList>
    </citation>
    <scope>NUCLEOTIDE SEQUENCE</scope>
    <source>
        <strain evidence="2">CBS 333.67</strain>
    </source>
</reference>
<proteinExistence type="predicted"/>
<organism evidence="2 3">
    <name type="scientific">Chaetomium strumarium</name>
    <dbReference type="NCBI Taxonomy" id="1170767"/>
    <lineage>
        <taxon>Eukaryota</taxon>
        <taxon>Fungi</taxon>
        <taxon>Dikarya</taxon>
        <taxon>Ascomycota</taxon>
        <taxon>Pezizomycotina</taxon>
        <taxon>Sordariomycetes</taxon>
        <taxon>Sordariomycetidae</taxon>
        <taxon>Sordariales</taxon>
        <taxon>Chaetomiaceae</taxon>
        <taxon>Chaetomium</taxon>
    </lineage>
</organism>
<keyword evidence="1" id="KW-1133">Transmembrane helix</keyword>
<name>A0AAJ0M0Z5_9PEZI</name>
<comment type="caution">
    <text evidence="2">The sequence shown here is derived from an EMBL/GenBank/DDBJ whole genome shotgun (WGS) entry which is preliminary data.</text>
</comment>
<evidence type="ECO:0000313" key="2">
    <source>
        <dbReference type="EMBL" id="KAK3304981.1"/>
    </source>
</evidence>
<dbReference type="Proteomes" id="UP001273166">
    <property type="component" value="Unassembled WGS sequence"/>
</dbReference>
<evidence type="ECO:0000313" key="3">
    <source>
        <dbReference type="Proteomes" id="UP001273166"/>
    </source>
</evidence>
<feature type="transmembrane region" description="Helical" evidence="1">
    <location>
        <begin position="257"/>
        <end position="275"/>
    </location>
</feature>
<dbReference type="GeneID" id="87885757"/>